<gene>
    <name evidence="9" type="primary">fmn1</name>
</gene>
<feature type="compositionally biased region" description="Polar residues" evidence="6">
    <location>
        <begin position="278"/>
        <end position="291"/>
    </location>
</feature>
<feature type="compositionally biased region" description="Low complexity" evidence="6">
    <location>
        <begin position="791"/>
        <end position="815"/>
    </location>
</feature>
<dbReference type="PANTHER" id="PTHR45920:SF7">
    <property type="entry name" value="FORMIN-G"/>
    <property type="match status" value="1"/>
</dbReference>
<evidence type="ECO:0000256" key="1">
    <source>
        <dbReference type="ARBA" id="ARBA00004123"/>
    </source>
</evidence>
<dbReference type="PRINTS" id="PR00828">
    <property type="entry name" value="FORMIN"/>
</dbReference>
<feature type="region of interest" description="Disordered" evidence="6">
    <location>
        <begin position="598"/>
        <end position="633"/>
    </location>
</feature>
<keyword evidence="8" id="KW-1185">Reference proteome</keyword>
<feature type="compositionally biased region" description="Pro residues" evidence="6">
    <location>
        <begin position="819"/>
        <end position="834"/>
    </location>
</feature>
<dbReference type="SUPFAM" id="SSF101447">
    <property type="entry name" value="Formin homology 2 domain (FH2 domain)"/>
    <property type="match status" value="1"/>
</dbReference>
<sequence length="1321" mass="149612">MQRTYSNLHFYRPIKERSCVSPSLSPCRSLSSPSKTLASFQQKLFSKRWEEGPAETAMLGHADKSGLADFKETLRALDDSSESCWLTELLPLCSDCQAFMSMGNQLGTKPKPNCHSYTETWDALSNSPRVQISWKRRRRAEGHVYTSDLQDNLKMVSGTPWAPLKARRLRKLQRLRSSSFEEWDFEEERPIICTPTVRRKKIIRRERDDINTLTHELKPLWRVKLPNTSSASLSRSKSETVHLSPRQNMSEEEKYTPTDSDTDLSEYDNEMYSMFFSNTSMEAKSNKTASQKQDEEKADIKSSQQRLEVMGQRAAARRVMGKIEEVEGIIRRVSLTSLDWIKECHKGEEEPHFLSDGWKTEVSLQKSRRADISTQSPLEDQNRESSGDKPLFVEELCALGDALRRSLQQALRMEGSKAESEGFKEPEETFCEQSHTTEGSLNPQSPLYLINSGVPNNASSHPLLAGGKISPTPSLSENLEVSPIKSSSLERLSPMLPPMLISRLSTDDQQAETSHRVWTEPLEDTVIICGARDGERARESDHRDTQEQFTEKDYLLSSDEALQRQEEIWQQEIEESLSICRSLSDPSRPKHIDFLRITAPDDDITDTPTPTPVPQDLRSETSSPGEGEERTPGRLQAVWPPLKEEKVGLKYTEAEHQAALLQLKRECKEELEKLKEDYDQELFRLRLDKDENVARLEFSLAELQNKLSQVGTHCKGELKDMAVSTADDFLHKSFRTVCIQTDRETFVKTAQDEEGSGRTCTCSQQQKVAPKKLDLASISFAGKIEGTLSSSSSLVTPCSSKQPPAPSQTASPAKSDVFPSPPPPPPPLPPPCSSPPINYMQPSNDPPLPPPPPPPPTPGLSLPPPPPALGLGVDKPPRKPAVEPSRPMRPLYWNRIQIQDNDNNTLWNILEEPNLIDASEFEDLFAKTTTQTKRKPLSETYEKKAKPKKIIKLLDGKRSQAVGILISSLHLEMKDIQQAVLTVDHSVVDLETIEALYENRALPEELERIRKHYETSEEEDVKLLDKPEQFLYELSQIPDFAGRARCVIFQSAFIDGIASIQRKLNTVFHVCKALLESDSVSKVMGLVLALGNHMNGGSRIRGQADGFGLEILPKLKDVKSRDNRISLVDYVVSYYLHNVDKNAGTEKSMFPLPEPQDIFLAAQVKFVDLDRDLRHLGRDLTRCEKDVQKVCSDSPEEYLQPFKDKMEAFVLSARKEHAEASYQMMTVRKSFEDLILYFGVMPKTGETEVTAGYFFMLWFEFSADFKIRWKRENKNISKERLKEAQQSVKRITGEKKVETRKTNPSSLKERLRQKEASISST</sequence>
<accession>A0A9Y3RIX4</accession>
<dbReference type="GO" id="GO:0008017">
    <property type="term" value="F:microtubule binding"/>
    <property type="evidence" value="ECO:0007669"/>
    <property type="project" value="InterPro"/>
</dbReference>
<feature type="region of interest" description="Disordered" evidence="6">
    <location>
        <begin position="1281"/>
        <end position="1321"/>
    </location>
</feature>
<dbReference type="PANTHER" id="PTHR45920">
    <property type="entry name" value="FORMIN HOMOLOGY 2 DOMAIN CONTAINING, ISOFORM I"/>
    <property type="match status" value="1"/>
</dbReference>
<comment type="similarity">
    <text evidence="2">Belongs to the formin homology family. Cappuccino subfamily.</text>
</comment>
<comment type="subcellular location">
    <subcellularLocation>
        <location evidence="1">Nucleus</location>
    </subcellularLocation>
</comment>
<evidence type="ECO:0000256" key="4">
    <source>
        <dbReference type="ARBA" id="ARBA00023242"/>
    </source>
</evidence>
<keyword evidence="4" id="KW-0539">Nucleus</keyword>
<evidence type="ECO:0000256" key="5">
    <source>
        <dbReference type="SAM" id="Coils"/>
    </source>
</evidence>
<dbReference type="FunFam" id="1.20.58.2220:FF:000005">
    <property type="entry name" value="Formin 1"/>
    <property type="match status" value="1"/>
</dbReference>
<feature type="region of interest" description="Disordered" evidence="6">
    <location>
        <begin position="278"/>
        <end position="306"/>
    </location>
</feature>
<feature type="region of interest" description="Disordered" evidence="6">
    <location>
        <begin position="791"/>
        <end position="886"/>
    </location>
</feature>
<organism evidence="8 9">
    <name type="scientific">Pundamilia nyererei</name>
    <dbReference type="NCBI Taxonomy" id="303518"/>
    <lineage>
        <taxon>Eukaryota</taxon>
        <taxon>Metazoa</taxon>
        <taxon>Chordata</taxon>
        <taxon>Craniata</taxon>
        <taxon>Vertebrata</taxon>
        <taxon>Euteleostomi</taxon>
        <taxon>Actinopterygii</taxon>
        <taxon>Neopterygii</taxon>
        <taxon>Teleostei</taxon>
        <taxon>Neoteleostei</taxon>
        <taxon>Acanthomorphata</taxon>
        <taxon>Ovalentaria</taxon>
        <taxon>Cichlomorphae</taxon>
        <taxon>Cichliformes</taxon>
        <taxon>Cichlidae</taxon>
        <taxon>African cichlids</taxon>
        <taxon>Pseudocrenilabrinae</taxon>
        <taxon>Haplochromini</taxon>
        <taxon>Pundamilia</taxon>
    </lineage>
</organism>
<feature type="compositionally biased region" description="Basic and acidic residues" evidence="6">
    <location>
        <begin position="1291"/>
        <end position="1315"/>
    </location>
</feature>
<dbReference type="GO" id="GO:0045010">
    <property type="term" value="P:actin nucleation"/>
    <property type="evidence" value="ECO:0007669"/>
    <property type="project" value="InterPro"/>
</dbReference>
<protein>
    <submittedName>
        <fullName evidence="9">Formin</fullName>
    </submittedName>
</protein>
<dbReference type="PROSITE" id="PS51444">
    <property type="entry name" value="FH2"/>
    <property type="match status" value="1"/>
</dbReference>
<dbReference type="InterPro" id="IPR015425">
    <property type="entry name" value="FH2_Formin"/>
</dbReference>
<feature type="coiled-coil region" evidence="5">
    <location>
        <begin position="653"/>
        <end position="688"/>
    </location>
</feature>
<reference evidence="9" key="1">
    <citation type="submission" date="2025-08" db="UniProtKB">
        <authorList>
            <consortium name="RefSeq"/>
        </authorList>
    </citation>
    <scope>IDENTIFICATION</scope>
</reference>
<name>A0A9Y3RIX4_9CICH</name>
<dbReference type="GO" id="GO:0005884">
    <property type="term" value="C:actin filament"/>
    <property type="evidence" value="ECO:0007669"/>
    <property type="project" value="InterPro"/>
</dbReference>
<dbReference type="Proteomes" id="UP000695023">
    <property type="component" value="Unplaced"/>
</dbReference>
<feature type="domain" description="FH2" evidence="7">
    <location>
        <begin position="878"/>
        <end position="1291"/>
    </location>
</feature>
<evidence type="ECO:0000313" key="9">
    <source>
        <dbReference type="RefSeq" id="XP_005737371.1"/>
    </source>
</evidence>
<evidence type="ECO:0000256" key="3">
    <source>
        <dbReference type="ARBA" id="ARBA00023054"/>
    </source>
</evidence>
<evidence type="ECO:0000256" key="6">
    <source>
        <dbReference type="SAM" id="MobiDB-lite"/>
    </source>
</evidence>
<dbReference type="SMART" id="SM00498">
    <property type="entry name" value="FH2"/>
    <property type="match status" value="1"/>
</dbReference>
<dbReference type="GO" id="GO:0030866">
    <property type="term" value="P:cortical actin cytoskeleton organization"/>
    <property type="evidence" value="ECO:0007669"/>
    <property type="project" value="TreeGrafter"/>
</dbReference>
<dbReference type="Gene3D" id="1.20.58.2220">
    <property type="entry name" value="Formin, FH2 domain"/>
    <property type="match status" value="1"/>
</dbReference>
<dbReference type="Pfam" id="PF02181">
    <property type="entry name" value="FH2"/>
    <property type="match status" value="1"/>
</dbReference>
<proteinExistence type="inferred from homology"/>
<dbReference type="CTD" id="342184"/>
<evidence type="ECO:0000313" key="8">
    <source>
        <dbReference type="Proteomes" id="UP000695023"/>
    </source>
</evidence>
<evidence type="ECO:0000259" key="7">
    <source>
        <dbReference type="PROSITE" id="PS51444"/>
    </source>
</evidence>
<dbReference type="GO" id="GO:0051015">
    <property type="term" value="F:actin filament binding"/>
    <property type="evidence" value="ECO:0007669"/>
    <property type="project" value="TreeGrafter"/>
</dbReference>
<feature type="region of interest" description="Disordered" evidence="6">
    <location>
        <begin position="228"/>
        <end position="264"/>
    </location>
</feature>
<feature type="region of interest" description="Disordered" evidence="6">
    <location>
        <begin position="366"/>
        <end position="389"/>
    </location>
</feature>
<dbReference type="RefSeq" id="XP_005737371.1">
    <property type="nucleotide sequence ID" value="XM_005737314.1"/>
</dbReference>
<dbReference type="InterPro" id="IPR042201">
    <property type="entry name" value="FH2_Formin_sf"/>
</dbReference>
<dbReference type="GO" id="GO:0005634">
    <property type="term" value="C:nucleus"/>
    <property type="evidence" value="ECO:0007669"/>
    <property type="project" value="UniProtKB-SubCell"/>
</dbReference>
<dbReference type="GO" id="GO:0005737">
    <property type="term" value="C:cytoplasm"/>
    <property type="evidence" value="ECO:0007669"/>
    <property type="project" value="TreeGrafter"/>
</dbReference>
<feature type="compositionally biased region" description="Pro residues" evidence="6">
    <location>
        <begin position="844"/>
        <end position="868"/>
    </location>
</feature>
<dbReference type="InterPro" id="IPR001265">
    <property type="entry name" value="Formin_Cappuccino_subfam"/>
</dbReference>
<evidence type="ECO:0000256" key="2">
    <source>
        <dbReference type="ARBA" id="ARBA00005271"/>
    </source>
</evidence>
<keyword evidence="3 5" id="KW-0175">Coiled coil</keyword>